<comment type="caution">
    <text evidence="1">The sequence shown here is derived from an EMBL/GenBank/DDBJ whole genome shotgun (WGS) entry which is preliminary data.</text>
</comment>
<gene>
    <name evidence="1" type="ORF">GCM10009066_21140</name>
</gene>
<evidence type="ECO:0000313" key="1">
    <source>
        <dbReference type="EMBL" id="GAA0307229.1"/>
    </source>
</evidence>
<organism evidence="1 2">
    <name type="scientific">Halarchaeum salinum</name>
    <dbReference type="NCBI Taxonomy" id="489912"/>
    <lineage>
        <taxon>Archaea</taxon>
        <taxon>Methanobacteriati</taxon>
        <taxon>Methanobacteriota</taxon>
        <taxon>Stenosarchaea group</taxon>
        <taxon>Halobacteria</taxon>
        <taxon>Halobacteriales</taxon>
        <taxon>Halobacteriaceae</taxon>
    </lineage>
</organism>
<sequence>MCIGVCTETERENNTLGHIRNTGWVSTVTNEDRTLDAVALVVRDCGVRVVLDDEAVQIRAARAQADECITEDRVAPSSP</sequence>
<dbReference type="Proteomes" id="UP001500837">
    <property type="component" value="Unassembled WGS sequence"/>
</dbReference>
<evidence type="ECO:0000313" key="2">
    <source>
        <dbReference type="Proteomes" id="UP001500837"/>
    </source>
</evidence>
<accession>A0AAV3S8U6</accession>
<dbReference type="EMBL" id="BAAABL010000066">
    <property type="protein sequence ID" value="GAA0307229.1"/>
    <property type="molecule type" value="Genomic_DNA"/>
</dbReference>
<name>A0AAV3S8U6_9EURY</name>
<reference evidence="1 2" key="1">
    <citation type="journal article" date="2019" name="Int. J. Syst. Evol. Microbiol.">
        <title>The Global Catalogue of Microorganisms (GCM) 10K type strain sequencing project: providing services to taxonomists for standard genome sequencing and annotation.</title>
        <authorList>
            <consortium name="The Broad Institute Genomics Platform"/>
            <consortium name="The Broad Institute Genome Sequencing Center for Infectious Disease"/>
            <person name="Wu L."/>
            <person name="Ma J."/>
        </authorList>
    </citation>
    <scope>NUCLEOTIDE SEQUENCE [LARGE SCALE GENOMIC DNA]</scope>
    <source>
        <strain evidence="1 2">JCM 16330</strain>
    </source>
</reference>
<keyword evidence="2" id="KW-1185">Reference proteome</keyword>
<protein>
    <submittedName>
        <fullName evidence="1">Uncharacterized protein</fullName>
    </submittedName>
</protein>
<proteinExistence type="predicted"/>
<dbReference type="AlphaFoldDB" id="A0AAV3S8U6"/>